<dbReference type="PROSITE" id="PS50297">
    <property type="entry name" value="ANK_REP_REGION"/>
    <property type="match status" value="1"/>
</dbReference>
<evidence type="ECO:0000256" key="2">
    <source>
        <dbReference type="ARBA" id="ARBA00023043"/>
    </source>
</evidence>
<feature type="non-terminal residue" evidence="3">
    <location>
        <position position="1"/>
    </location>
</feature>
<proteinExistence type="predicted"/>
<comment type="caution">
    <text evidence="3">The sequence shown here is derived from an EMBL/GenBank/DDBJ whole genome shotgun (WGS) entry which is preliminary data.</text>
</comment>
<keyword evidence="1" id="KW-0677">Repeat</keyword>
<dbReference type="AlphaFoldDB" id="A0A0F9AAM4"/>
<evidence type="ECO:0000313" key="3">
    <source>
        <dbReference type="EMBL" id="KKL06495.1"/>
    </source>
</evidence>
<reference evidence="3" key="1">
    <citation type="journal article" date="2015" name="Nature">
        <title>Complex archaea that bridge the gap between prokaryotes and eukaryotes.</title>
        <authorList>
            <person name="Spang A."/>
            <person name="Saw J.H."/>
            <person name="Jorgensen S.L."/>
            <person name="Zaremba-Niedzwiedzka K."/>
            <person name="Martijn J."/>
            <person name="Lind A.E."/>
            <person name="van Eijk R."/>
            <person name="Schleper C."/>
            <person name="Guy L."/>
            <person name="Ettema T.J."/>
        </authorList>
    </citation>
    <scope>NUCLEOTIDE SEQUENCE</scope>
</reference>
<name>A0A0F9AAM4_9ZZZZ</name>
<dbReference type="Gene3D" id="1.25.40.20">
    <property type="entry name" value="Ankyrin repeat-containing domain"/>
    <property type="match status" value="1"/>
</dbReference>
<dbReference type="InterPro" id="IPR002110">
    <property type="entry name" value="Ankyrin_rpt"/>
</dbReference>
<accession>A0A0F9AAM4</accession>
<organism evidence="3">
    <name type="scientific">marine sediment metagenome</name>
    <dbReference type="NCBI Taxonomy" id="412755"/>
    <lineage>
        <taxon>unclassified sequences</taxon>
        <taxon>metagenomes</taxon>
        <taxon>ecological metagenomes</taxon>
    </lineage>
</organism>
<dbReference type="SMART" id="SM00248">
    <property type="entry name" value="ANK"/>
    <property type="match status" value="2"/>
</dbReference>
<dbReference type="EMBL" id="LAZR01043678">
    <property type="protein sequence ID" value="KKL06495.1"/>
    <property type="molecule type" value="Genomic_DNA"/>
</dbReference>
<dbReference type="PROSITE" id="PS50088">
    <property type="entry name" value="ANK_REPEAT"/>
    <property type="match status" value="1"/>
</dbReference>
<gene>
    <name evidence="3" type="ORF">LCGC14_2595480</name>
</gene>
<dbReference type="InterPro" id="IPR036770">
    <property type="entry name" value="Ankyrin_rpt-contain_sf"/>
</dbReference>
<protein>
    <submittedName>
        <fullName evidence="3">Uncharacterized protein</fullName>
    </submittedName>
</protein>
<dbReference type="SUPFAM" id="SSF48403">
    <property type="entry name" value="Ankyrin repeat"/>
    <property type="match status" value="1"/>
</dbReference>
<dbReference type="PANTHER" id="PTHR24171">
    <property type="entry name" value="ANKYRIN REPEAT DOMAIN-CONTAINING PROTEIN 39-RELATED"/>
    <property type="match status" value="1"/>
</dbReference>
<dbReference type="Pfam" id="PF13857">
    <property type="entry name" value="Ank_5"/>
    <property type="match status" value="1"/>
</dbReference>
<sequence length="228" mass="24972">RLHLLALRHLGFQGALLGGVDGIGDRRLAFAFDPLDGAKINAPHPLAVVGKGDVDGLDLPLSRGLLIERGADMNVKDSNGTTPLQMAVYNGRAEAVKLLIERGADINAKNNKGETALDIARRRNKRVIAGIIQEAIDRDLRTQQEAKDRRLELAQQEEDDRAFKVAGSADTIDAWSAYLKTNPSSQHRKDALKGSVLSNPLAPLRYLRQELRENVCCLMLGHIITSED</sequence>
<evidence type="ECO:0000256" key="1">
    <source>
        <dbReference type="ARBA" id="ARBA00022737"/>
    </source>
</evidence>
<keyword evidence="2" id="KW-0040">ANK repeat</keyword>